<dbReference type="InterPro" id="IPR004358">
    <property type="entry name" value="Sig_transdc_His_kin-like_C"/>
</dbReference>
<evidence type="ECO:0000259" key="14">
    <source>
        <dbReference type="PROSITE" id="PS50109"/>
    </source>
</evidence>
<dbReference type="Pfam" id="PF00072">
    <property type="entry name" value="Response_reg"/>
    <property type="match status" value="1"/>
</dbReference>
<keyword evidence="11" id="KW-0902">Two-component regulatory system</keyword>
<dbReference type="SMART" id="SM00388">
    <property type="entry name" value="HisKA"/>
    <property type="match status" value="1"/>
</dbReference>
<dbReference type="InterPro" id="IPR003661">
    <property type="entry name" value="HisK_dim/P_dom"/>
</dbReference>
<dbReference type="Gene3D" id="1.10.287.130">
    <property type="match status" value="1"/>
</dbReference>
<evidence type="ECO:0000313" key="17">
    <source>
        <dbReference type="EMBL" id="RJF36837.1"/>
    </source>
</evidence>
<evidence type="ECO:0000313" key="18">
    <source>
        <dbReference type="Proteomes" id="UP000265938"/>
    </source>
</evidence>
<evidence type="ECO:0000256" key="5">
    <source>
        <dbReference type="ARBA" id="ARBA00022679"/>
    </source>
</evidence>
<evidence type="ECO:0000256" key="9">
    <source>
        <dbReference type="ARBA" id="ARBA00022840"/>
    </source>
</evidence>
<dbReference type="EC" id="2.7.13.3" evidence="3"/>
<dbReference type="PRINTS" id="PR00344">
    <property type="entry name" value="BCTRLSENSOR"/>
</dbReference>
<accession>A0A3A3ENQ6</accession>
<dbReference type="EMBL" id="QYSE01000001">
    <property type="protein sequence ID" value="RJF36837.1"/>
    <property type="molecule type" value="Genomic_DNA"/>
</dbReference>
<gene>
    <name evidence="17" type="ORF">D4741_01795</name>
</gene>
<dbReference type="InterPro" id="IPR000700">
    <property type="entry name" value="PAS-assoc_C"/>
</dbReference>
<evidence type="ECO:0000256" key="11">
    <source>
        <dbReference type="ARBA" id="ARBA00023012"/>
    </source>
</evidence>
<dbReference type="InterPro" id="IPR036097">
    <property type="entry name" value="HisK_dim/P_sf"/>
</dbReference>
<dbReference type="InterPro" id="IPR035965">
    <property type="entry name" value="PAS-like_dom_sf"/>
</dbReference>
<evidence type="ECO:0000256" key="4">
    <source>
        <dbReference type="ARBA" id="ARBA00022553"/>
    </source>
</evidence>
<dbReference type="Gene3D" id="3.30.565.10">
    <property type="entry name" value="Histidine kinase-like ATPase, C-terminal domain"/>
    <property type="match status" value="1"/>
</dbReference>
<dbReference type="InterPro" id="IPR001789">
    <property type="entry name" value="Sig_transdc_resp-reg_receiver"/>
</dbReference>
<organism evidence="17 18">
    <name type="scientific">Pseudoalteromonas gelatinilytica</name>
    <dbReference type="NCBI Taxonomy" id="1703256"/>
    <lineage>
        <taxon>Bacteria</taxon>
        <taxon>Pseudomonadati</taxon>
        <taxon>Pseudomonadota</taxon>
        <taxon>Gammaproteobacteria</taxon>
        <taxon>Alteromonadales</taxon>
        <taxon>Pseudoalteromonadaceae</taxon>
        <taxon>Pseudoalteromonas</taxon>
    </lineage>
</organism>
<evidence type="ECO:0000256" key="7">
    <source>
        <dbReference type="ARBA" id="ARBA00022741"/>
    </source>
</evidence>
<protein>
    <recommendedName>
        <fullName evidence="3">histidine kinase</fullName>
        <ecNumber evidence="3">2.7.13.3</ecNumber>
    </recommendedName>
</protein>
<dbReference type="FunFam" id="1.10.287.130:FF:000004">
    <property type="entry name" value="Ethylene receptor 1"/>
    <property type="match status" value="1"/>
</dbReference>
<comment type="subcellular location">
    <subcellularLocation>
        <location evidence="2">Membrane</location>
    </subcellularLocation>
</comment>
<dbReference type="PANTHER" id="PTHR45339">
    <property type="entry name" value="HYBRID SIGNAL TRANSDUCTION HISTIDINE KINASE J"/>
    <property type="match status" value="1"/>
</dbReference>
<dbReference type="PROSITE" id="PS50109">
    <property type="entry name" value="HIS_KIN"/>
    <property type="match status" value="1"/>
</dbReference>
<dbReference type="Gene3D" id="3.40.50.2300">
    <property type="match status" value="1"/>
</dbReference>
<dbReference type="SUPFAM" id="SSF52172">
    <property type="entry name" value="CheY-like"/>
    <property type="match status" value="1"/>
</dbReference>
<keyword evidence="9" id="KW-0067">ATP-binding</keyword>
<keyword evidence="10" id="KW-1133">Transmembrane helix</keyword>
<dbReference type="InterPro" id="IPR005467">
    <property type="entry name" value="His_kinase_dom"/>
</dbReference>
<evidence type="ECO:0000256" key="10">
    <source>
        <dbReference type="ARBA" id="ARBA00022989"/>
    </source>
</evidence>
<dbReference type="InterPro" id="IPR036890">
    <property type="entry name" value="HATPase_C_sf"/>
</dbReference>
<sequence>MAMAQFNLEQLQLELRQFHGINDSRALKAQLEKVLLPYFSFKEFCLINIEELKMTLEMRTLKYLEFDEGLLKAKLQHASSPWLFSEDNMLFCNNTELHNALIFRIDISDHTTQCMVFFDITEQTKFSDKSETGIMILLQQVALQLSNQTRLNRQKFHSTSLLTRLGELSELFRDFASEWFWRTNKEEQFINVLTTASHSNLYKRHFLHKNFDAIITEQEQKQLKKWSHFKHLLAEQAEFLDFEFEVNCSPTAWVSFSGKPQFDANGNFRGYLGIAKDITVNKDREQALQLAKEKAEEANLAKSQFLTVMSHEIRTPMNAIVGMLELLADSELNDKQTRWLDYANSSSDLLLDLISDVLDFSKIESGSMELDVKATDINALVKNIAAQFQETTQGSKVMFSTEIKDGLPNKINIDGVRVGQILFNILDNAFKFTKVGTVNFRADFNDTHLLFEVADTGQGISQSQIETIYDAFKQHDYGVNRQVEGIGLGLSITKSLVDLMKGEIRVASAINIGTKFTIYIPYSVVADDQQAIEHEQILEPMSILVTEDNKTNQVLIKAFLEKLNHHVTLADNGQQAIDKVQQQNFDLVLMDMMMPVMDGITATKYIRNELQMSLPIVALTANASHQDKATCLDAGMNKVLTKPIRFHDLNRALRILFSQ</sequence>
<evidence type="ECO:0000256" key="13">
    <source>
        <dbReference type="PROSITE-ProRule" id="PRU00169"/>
    </source>
</evidence>
<keyword evidence="8" id="KW-0418">Kinase</keyword>
<keyword evidence="4 13" id="KW-0597">Phosphoprotein</keyword>
<dbReference type="Pfam" id="PF02518">
    <property type="entry name" value="HATPase_c"/>
    <property type="match status" value="1"/>
</dbReference>
<proteinExistence type="predicted"/>
<comment type="caution">
    <text evidence="17">The sequence shown here is derived from an EMBL/GenBank/DDBJ whole genome shotgun (WGS) entry which is preliminary data.</text>
</comment>
<dbReference type="PROSITE" id="PS50110">
    <property type="entry name" value="RESPONSE_REGULATORY"/>
    <property type="match status" value="1"/>
</dbReference>
<dbReference type="InterPro" id="IPR011006">
    <property type="entry name" value="CheY-like_superfamily"/>
</dbReference>
<dbReference type="CDD" id="cd17546">
    <property type="entry name" value="REC_hyHK_CKI1_RcsC-like"/>
    <property type="match status" value="1"/>
</dbReference>
<comment type="catalytic activity">
    <reaction evidence="1">
        <text>ATP + protein L-histidine = ADP + protein N-phospho-L-histidine.</text>
        <dbReference type="EC" id="2.7.13.3"/>
    </reaction>
</comment>
<dbReference type="InterPro" id="IPR003594">
    <property type="entry name" value="HATPase_dom"/>
</dbReference>
<dbReference type="AlphaFoldDB" id="A0A3A3ENQ6"/>
<dbReference type="SUPFAM" id="SSF55874">
    <property type="entry name" value="ATPase domain of HSP90 chaperone/DNA topoisomerase II/histidine kinase"/>
    <property type="match status" value="1"/>
</dbReference>
<evidence type="ECO:0000256" key="6">
    <source>
        <dbReference type="ARBA" id="ARBA00022692"/>
    </source>
</evidence>
<evidence type="ECO:0000256" key="2">
    <source>
        <dbReference type="ARBA" id="ARBA00004370"/>
    </source>
</evidence>
<dbReference type="CDD" id="cd00082">
    <property type="entry name" value="HisKA"/>
    <property type="match status" value="1"/>
</dbReference>
<keyword evidence="7" id="KW-0547">Nucleotide-binding</keyword>
<feature type="domain" description="PAC" evidence="16">
    <location>
        <begin position="238"/>
        <end position="290"/>
    </location>
</feature>
<keyword evidence="6" id="KW-0812">Transmembrane</keyword>
<evidence type="ECO:0000256" key="3">
    <source>
        <dbReference type="ARBA" id="ARBA00012438"/>
    </source>
</evidence>
<dbReference type="Gene3D" id="3.30.450.20">
    <property type="entry name" value="PAS domain"/>
    <property type="match status" value="1"/>
</dbReference>
<dbReference type="GO" id="GO:0016020">
    <property type="term" value="C:membrane"/>
    <property type="evidence" value="ECO:0007669"/>
    <property type="project" value="UniProtKB-SubCell"/>
</dbReference>
<feature type="domain" description="Histidine kinase" evidence="14">
    <location>
        <begin position="308"/>
        <end position="524"/>
    </location>
</feature>
<dbReference type="SMART" id="SM00387">
    <property type="entry name" value="HATPase_c"/>
    <property type="match status" value="1"/>
</dbReference>
<dbReference type="GO" id="GO:0005524">
    <property type="term" value="F:ATP binding"/>
    <property type="evidence" value="ECO:0007669"/>
    <property type="project" value="UniProtKB-KW"/>
</dbReference>
<dbReference type="PROSITE" id="PS50113">
    <property type="entry name" value="PAC"/>
    <property type="match status" value="1"/>
</dbReference>
<dbReference type="SUPFAM" id="SSF55785">
    <property type="entry name" value="PYP-like sensor domain (PAS domain)"/>
    <property type="match status" value="1"/>
</dbReference>
<keyword evidence="5" id="KW-0808">Transferase</keyword>
<dbReference type="Proteomes" id="UP000265938">
    <property type="component" value="Unassembled WGS sequence"/>
</dbReference>
<evidence type="ECO:0000259" key="16">
    <source>
        <dbReference type="PROSITE" id="PS50113"/>
    </source>
</evidence>
<evidence type="ECO:0000256" key="8">
    <source>
        <dbReference type="ARBA" id="ARBA00022777"/>
    </source>
</evidence>
<dbReference type="SUPFAM" id="SSF47384">
    <property type="entry name" value="Homodimeric domain of signal transducing histidine kinase"/>
    <property type="match status" value="1"/>
</dbReference>
<reference evidence="17 18" key="1">
    <citation type="submission" date="2018-09" db="EMBL/GenBank/DDBJ databases">
        <title>Identification of marine bacteria producing industrial enzymes.</title>
        <authorList>
            <person name="Cheng T.H."/>
            <person name="Saidin J."/>
            <person name="Muhd D.D."/>
            <person name="Isa M.N.M."/>
            <person name="Bakar M.F.A."/>
            <person name="Ismail N."/>
        </authorList>
    </citation>
    <scope>NUCLEOTIDE SEQUENCE [LARGE SCALE GENOMIC DNA]</scope>
    <source>
        <strain evidence="17 18">MNAD 1.6</strain>
    </source>
</reference>
<dbReference type="GO" id="GO:0000155">
    <property type="term" value="F:phosphorelay sensor kinase activity"/>
    <property type="evidence" value="ECO:0007669"/>
    <property type="project" value="InterPro"/>
</dbReference>
<evidence type="ECO:0000256" key="12">
    <source>
        <dbReference type="ARBA" id="ARBA00023136"/>
    </source>
</evidence>
<keyword evidence="12" id="KW-0472">Membrane</keyword>
<evidence type="ECO:0000259" key="15">
    <source>
        <dbReference type="PROSITE" id="PS50110"/>
    </source>
</evidence>
<evidence type="ECO:0000256" key="1">
    <source>
        <dbReference type="ARBA" id="ARBA00000085"/>
    </source>
</evidence>
<feature type="modified residue" description="4-aspartylphosphate" evidence="13">
    <location>
        <position position="591"/>
    </location>
</feature>
<feature type="domain" description="Response regulatory" evidence="15">
    <location>
        <begin position="542"/>
        <end position="657"/>
    </location>
</feature>
<dbReference type="PANTHER" id="PTHR45339:SF1">
    <property type="entry name" value="HYBRID SIGNAL TRANSDUCTION HISTIDINE KINASE J"/>
    <property type="match status" value="1"/>
</dbReference>
<name>A0A3A3ENQ6_9GAMM</name>
<dbReference type="Pfam" id="PF00512">
    <property type="entry name" value="HisKA"/>
    <property type="match status" value="1"/>
</dbReference>
<dbReference type="SMART" id="SM00448">
    <property type="entry name" value="REC"/>
    <property type="match status" value="1"/>
</dbReference>